<gene>
    <name evidence="1" type="ORF">DHETER_LOCUS1171</name>
</gene>
<comment type="caution">
    <text evidence="1">The sequence shown here is derived from an EMBL/GenBank/DDBJ whole genome shotgun (WGS) entry which is preliminary data.</text>
</comment>
<proteinExistence type="predicted"/>
<sequence>LTAMQKYSLCKTKEKNLNLIYYELAKLYQISRSTVSDILKEKTW</sequence>
<organism evidence="1 2">
    <name type="scientific">Dentiscutata heterogama</name>
    <dbReference type="NCBI Taxonomy" id="1316150"/>
    <lineage>
        <taxon>Eukaryota</taxon>
        <taxon>Fungi</taxon>
        <taxon>Fungi incertae sedis</taxon>
        <taxon>Mucoromycota</taxon>
        <taxon>Glomeromycotina</taxon>
        <taxon>Glomeromycetes</taxon>
        <taxon>Diversisporales</taxon>
        <taxon>Gigasporaceae</taxon>
        <taxon>Dentiscutata</taxon>
    </lineage>
</organism>
<reference evidence="1" key="1">
    <citation type="submission" date="2021-06" db="EMBL/GenBank/DDBJ databases">
        <authorList>
            <person name="Kallberg Y."/>
            <person name="Tangrot J."/>
            <person name="Rosling A."/>
        </authorList>
    </citation>
    <scope>NUCLEOTIDE SEQUENCE</scope>
    <source>
        <strain evidence="1">IL203A</strain>
    </source>
</reference>
<dbReference type="EMBL" id="CAJVPU010000668">
    <property type="protein sequence ID" value="CAG8458412.1"/>
    <property type="molecule type" value="Genomic_DNA"/>
</dbReference>
<feature type="non-terminal residue" evidence="1">
    <location>
        <position position="1"/>
    </location>
</feature>
<keyword evidence="2" id="KW-1185">Reference proteome</keyword>
<accession>A0ACA9K820</accession>
<dbReference type="Proteomes" id="UP000789702">
    <property type="component" value="Unassembled WGS sequence"/>
</dbReference>
<name>A0ACA9K820_9GLOM</name>
<evidence type="ECO:0000313" key="1">
    <source>
        <dbReference type="EMBL" id="CAG8458412.1"/>
    </source>
</evidence>
<protein>
    <submittedName>
        <fullName evidence="1">7612_t:CDS:1</fullName>
    </submittedName>
</protein>
<evidence type="ECO:0000313" key="2">
    <source>
        <dbReference type="Proteomes" id="UP000789702"/>
    </source>
</evidence>